<protein>
    <submittedName>
        <fullName evidence="1">Uncharacterized protein</fullName>
    </submittedName>
</protein>
<comment type="caution">
    <text evidence="1">The sequence shown here is derived from an EMBL/GenBank/DDBJ whole genome shotgun (WGS) entry which is preliminary data.</text>
</comment>
<dbReference type="AlphaFoldDB" id="A0A835IY36"/>
<name>A0A835IY36_9MAGN</name>
<evidence type="ECO:0000313" key="1">
    <source>
        <dbReference type="EMBL" id="KAF9626221.1"/>
    </source>
</evidence>
<dbReference type="EMBL" id="JADFTS010000001">
    <property type="protein sequence ID" value="KAF9626221.1"/>
    <property type="molecule type" value="Genomic_DNA"/>
</dbReference>
<evidence type="ECO:0000313" key="2">
    <source>
        <dbReference type="Proteomes" id="UP000631114"/>
    </source>
</evidence>
<proteinExistence type="predicted"/>
<gene>
    <name evidence="1" type="ORF">IFM89_031348</name>
</gene>
<sequence>MVGFSSLPYKRTPLSWLDNLFTRHRPLLVLLFIPPDDTLNVDSSSRLPFLFALTEPPTMFFPKERAFFGILYLLLRRQRSIDELIYCRKELTKCH</sequence>
<keyword evidence="2" id="KW-1185">Reference proteome</keyword>
<reference evidence="1 2" key="1">
    <citation type="submission" date="2020-10" db="EMBL/GenBank/DDBJ databases">
        <title>The Coptis chinensis genome and diversification of protoberbering-type alkaloids.</title>
        <authorList>
            <person name="Wang B."/>
            <person name="Shu S."/>
            <person name="Song C."/>
            <person name="Liu Y."/>
        </authorList>
    </citation>
    <scope>NUCLEOTIDE SEQUENCE [LARGE SCALE GENOMIC DNA]</scope>
    <source>
        <strain evidence="1">HL-2020</strain>
        <tissue evidence="1">Leaf</tissue>
    </source>
</reference>
<dbReference type="Proteomes" id="UP000631114">
    <property type="component" value="Unassembled WGS sequence"/>
</dbReference>
<organism evidence="1 2">
    <name type="scientific">Coptis chinensis</name>
    <dbReference type="NCBI Taxonomy" id="261450"/>
    <lineage>
        <taxon>Eukaryota</taxon>
        <taxon>Viridiplantae</taxon>
        <taxon>Streptophyta</taxon>
        <taxon>Embryophyta</taxon>
        <taxon>Tracheophyta</taxon>
        <taxon>Spermatophyta</taxon>
        <taxon>Magnoliopsida</taxon>
        <taxon>Ranunculales</taxon>
        <taxon>Ranunculaceae</taxon>
        <taxon>Coptidoideae</taxon>
        <taxon>Coptis</taxon>
    </lineage>
</organism>
<accession>A0A835IY36</accession>